<dbReference type="EMBL" id="VFPO01000001">
    <property type="protein sequence ID" value="TQM66622.1"/>
    <property type="molecule type" value="Genomic_DNA"/>
</dbReference>
<name>A0A543I7P7_9ACTN</name>
<reference evidence="1 2" key="1">
    <citation type="submission" date="2019-06" db="EMBL/GenBank/DDBJ databases">
        <title>Sequencing the genomes of 1000 actinobacteria strains.</title>
        <authorList>
            <person name="Klenk H.-P."/>
        </authorList>
    </citation>
    <scope>NUCLEOTIDE SEQUENCE [LARGE SCALE GENOMIC DNA]</scope>
    <source>
        <strain evidence="1 2">DSM 45043</strain>
    </source>
</reference>
<gene>
    <name evidence="1" type="ORF">FHX41_0203</name>
</gene>
<proteinExistence type="predicted"/>
<keyword evidence="2" id="KW-1185">Reference proteome</keyword>
<protein>
    <submittedName>
        <fullName evidence="1">Uncharacterized protein</fullName>
    </submittedName>
</protein>
<organism evidence="1 2">
    <name type="scientific">Actinomadura hallensis</name>
    <dbReference type="NCBI Taxonomy" id="337895"/>
    <lineage>
        <taxon>Bacteria</taxon>
        <taxon>Bacillati</taxon>
        <taxon>Actinomycetota</taxon>
        <taxon>Actinomycetes</taxon>
        <taxon>Streptosporangiales</taxon>
        <taxon>Thermomonosporaceae</taxon>
        <taxon>Actinomadura</taxon>
    </lineage>
</organism>
<evidence type="ECO:0000313" key="2">
    <source>
        <dbReference type="Proteomes" id="UP000316706"/>
    </source>
</evidence>
<accession>A0A543I7P7</accession>
<dbReference type="Pfam" id="PF20062">
    <property type="entry name" value="DUF6461"/>
    <property type="match status" value="1"/>
</dbReference>
<comment type="caution">
    <text evidence="1">The sequence shown here is derived from an EMBL/GenBank/DDBJ whole genome shotgun (WGS) entry which is preliminary data.</text>
</comment>
<dbReference type="InterPro" id="IPR045592">
    <property type="entry name" value="DUF6461"/>
</dbReference>
<dbReference type="AlphaFoldDB" id="A0A543I7P7"/>
<dbReference type="Proteomes" id="UP000316706">
    <property type="component" value="Unassembled WGS sequence"/>
</dbReference>
<evidence type="ECO:0000313" key="1">
    <source>
        <dbReference type="EMBL" id="TQM66622.1"/>
    </source>
</evidence>
<sequence>MITNCQNSGMAVSADDYAWVNDFSALTEAYCAVLVRGITVEDFLRGMRAEPQGTVTGYAELERRTWRLWEEHSGDLLPIGAVTVPGDQGEWVLGLETNGYLGVTPRLVEPLSRGTRLVSHFCDENAHDNFLWYEDGTLRTSFEPLFPDERDGSTPDELVGLMEEVGFVLDENEEELLEDPPTVEAAFALAERLTGVHITPDLLTKATYAFGVVPHTETRDP</sequence>